<dbReference type="Proteomes" id="UP000276133">
    <property type="component" value="Unassembled WGS sequence"/>
</dbReference>
<organism evidence="1 2">
    <name type="scientific">Brachionus plicatilis</name>
    <name type="common">Marine rotifer</name>
    <name type="synonym">Brachionus muelleri</name>
    <dbReference type="NCBI Taxonomy" id="10195"/>
    <lineage>
        <taxon>Eukaryota</taxon>
        <taxon>Metazoa</taxon>
        <taxon>Spiralia</taxon>
        <taxon>Gnathifera</taxon>
        <taxon>Rotifera</taxon>
        <taxon>Eurotatoria</taxon>
        <taxon>Monogononta</taxon>
        <taxon>Pseudotrocha</taxon>
        <taxon>Ploima</taxon>
        <taxon>Brachionidae</taxon>
        <taxon>Brachionus</taxon>
    </lineage>
</organism>
<proteinExistence type="predicted"/>
<name>A0A3M7R6J9_BRAPC</name>
<accession>A0A3M7R6J9</accession>
<comment type="caution">
    <text evidence="1">The sequence shown here is derived from an EMBL/GenBank/DDBJ whole genome shotgun (WGS) entry which is preliminary data.</text>
</comment>
<protein>
    <submittedName>
        <fullName evidence="1">Uncharacterized protein</fullName>
    </submittedName>
</protein>
<dbReference type="EMBL" id="REGN01004161">
    <property type="protein sequence ID" value="RNA18878.1"/>
    <property type="molecule type" value="Genomic_DNA"/>
</dbReference>
<evidence type="ECO:0000313" key="2">
    <source>
        <dbReference type="Proteomes" id="UP000276133"/>
    </source>
</evidence>
<evidence type="ECO:0000313" key="1">
    <source>
        <dbReference type="EMBL" id="RNA18878.1"/>
    </source>
</evidence>
<sequence>MTKLIDDARDVFIRKEIYKKLVRRFWRSVDAYYKGSTYCEVLKEYFSAIILVYHKHNLAESRNNQNLFAVRFIFCKNYIN</sequence>
<reference evidence="1 2" key="1">
    <citation type="journal article" date="2018" name="Sci. Rep.">
        <title>Genomic signatures of local adaptation to the degree of environmental predictability in rotifers.</title>
        <authorList>
            <person name="Franch-Gras L."/>
            <person name="Hahn C."/>
            <person name="Garcia-Roger E.M."/>
            <person name="Carmona M.J."/>
            <person name="Serra M."/>
            <person name="Gomez A."/>
        </authorList>
    </citation>
    <scope>NUCLEOTIDE SEQUENCE [LARGE SCALE GENOMIC DNA]</scope>
    <source>
        <strain evidence="1">HYR1</strain>
    </source>
</reference>
<dbReference type="AlphaFoldDB" id="A0A3M7R6J9"/>
<keyword evidence="2" id="KW-1185">Reference proteome</keyword>
<gene>
    <name evidence="1" type="ORF">BpHYR1_014300</name>
</gene>